<name>L7L651_9ACTN</name>
<reference evidence="1 2" key="1">
    <citation type="submission" date="2012-12" db="EMBL/GenBank/DDBJ databases">
        <title>Whole genome shotgun sequence of Gordonia hirsuta NBRC 16056.</title>
        <authorList>
            <person name="Isaki-Nakamura S."/>
            <person name="Hosoyama A."/>
            <person name="Tsuchikane K."/>
            <person name="Katsumata H."/>
            <person name="Baba S."/>
            <person name="Yamazaki S."/>
            <person name="Fujita N."/>
        </authorList>
    </citation>
    <scope>NUCLEOTIDE SEQUENCE [LARGE SCALE GENOMIC DNA]</scope>
    <source>
        <strain evidence="1 2">NBRC 16056</strain>
    </source>
</reference>
<dbReference type="eggNOG" id="COG1917">
    <property type="taxonomic scope" value="Bacteria"/>
</dbReference>
<protein>
    <recommendedName>
        <fullName evidence="3">Cupin 2 conserved barrel domain-containing protein</fullName>
    </recommendedName>
</protein>
<sequence>MTTNNLYTLADRLLEQAREARAGRASETVRGHGDRLRETVIALLAGQALNDHESPGEATLQVLRGEVRLTVPAGPDGTGGGEAALVAGDRTDIPPMRHGLSADTDAVVLLTVAL</sequence>
<evidence type="ECO:0000313" key="1">
    <source>
        <dbReference type="EMBL" id="GAC56424.1"/>
    </source>
</evidence>
<gene>
    <name evidence="1" type="ORF">GOHSU_06_00350</name>
</gene>
<dbReference type="RefSeq" id="WP_005936667.1">
    <property type="nucleotide sequence ID" value="NZ_ATVK01000042.1"/>
</dbReference>
<dbReference type="Gene3D" id="2.60.120.10">
    <property type="entry name" value="Jelly Rolls"/>
    <property type="match status" value="1"/>
</dbReference>
<dbReference type="InterPro" id="IPR014710">
    <property type="entry name" value="RmlC-like_jellyroll"/>
</dbReference>
<dbReference type="InterPro" id="IPR011051">
    <property type="entry name" value="RmlC_Cupin_sf"/>
</dbReference>
<evidence type="ECO:0008006" key="3">
    <source>
        <dbReference type="Google" id="ProtNLM"/>
    </source>
</evidence>
<dbReference type="STRING" id="1121927.GOHSU_06_00350"/>
<organism evidence="1 2">
    <name type="scientific">Gordonia hirsuta DSM 44140 = NBRC 16056</name>
    <dbReference type="NCBI Taxonomy" id="1121927"/>
    <lineage>
        <taxon>Bacteria</taxon>
        <taxon>Bacillati</taxon>
        <taxon>Actinomycetota</taxon>
        <taxon>Actinomycetes</taxon>
        <taxon>Mycobacteriales</taxon>
        <taxon>Gordoniaceae</taxon>
        <taxon>Gordonia</taxon>
    </lineage>
</organism>
<dbReference type="Proteomes" id="UP000053405">
    <property type="component" value="Unassembled WGS sequence"/>
</dbReference>
<dbReference type="AlphaFoldDB" id="L7L651"/>
<dbReference type="OrthoDB" id="5190473at2"/>
<evidence type="ECO:0000313" key="2">
    <source>
        <dbReference type="Proteomes" id="UP000053405"/>
    </source>
</evidence>
<accession>L7L651</accession>
<dbReference type="EMBL" id="BANT01000006">
    <property type="protein sequence ID" value="GAC56424.1"/>
    <property type="molecule type" value="Genomic_DNA"/>
</dbReference>
<keyword evidence="2" id="KW-1185">Reference proteome</keyword>
<dbReference type="SUPFAM" id="SSF51182">
    <property type="entry name" value="RmlC-like cupins"/>
    <property type="match status" value="1"/>
</dbReference>
<comment type="caution">
    <text evidence="1">The sequence shown here is derived from an EMBL/GenBank/DDBJ whole genome shotgun (WGS) entry which is preliminary data.</text>
</comment>
<proteinExistence type="predicted"/>